<dbReference type="PROSITE" id="PS00178">
    <property type="entry name" value="AA_TRNA_LIGASE_I"/>
    <property type="match status" value="1"/>
</dbReference>
<comment type="similarity">
    <text evidence="1 10">Belongs to the class-I aminoacyl-tRNA synthetase family.</text>
</comment>
<dbReference type="InterPro" id="IPR009080">
    <property type="entry name" value="tRNAsynth_Ia_anticodon-bd"/>
</dbReference>
<proteinExistence type="inferred from homology"/>
<dbReference type="InterPro" id="IPR015413">
    <property type="entry name" value="Methionyl/Leucyl_tRNA_Synth"/>
</dbReference>
<keyword evidence="7 10" id="KW-0030">Aminoacyl-tRNA synthetase</keyword>
<dbReference type="Pfam" id="PF22947">
    <property type="entry name" value="ULD_3"/>
    <property type="match status" value="1"/>
</dbReference>
<evidence type="ECO:0000256" key="10">
    <source>
        <dbReference type="RuleBase" id="RU363035"/>
    </source>
</evidence>
<keyword evidence="6 10" id="KW-0648">Protein biosynthesis</keyword>
<dbReference type="CDD" id="cd07959">
    <property type="entry name" value="Anticodon_Ia_Leu_AEc"/>
    <property type="match status" value="1"/>
</dbReference>
<evidence type="ECO:0000259" key="15">
    <source>
        <dbReference type="Pfam" id="PF24810"/>
    </source>
</evidence>
<dbReference type="SUPFAM" id="SSF52374">
    <property type="entry name" value="Nucleotidylyl transferase"/>
    <property type="match status" value="1"/>
</dbReference>
<dbReference type="GO" id="GO:0002161">
    <property type="term" value="F:aminoacyl-tRNA deacylase activity"/>
    <property type="evidence" value="ECO:0007669"/>
    <property type="project" value="InterPro"/>
</dbReference>
<evidence type="ECO:0000256" key="2">
    <source>
        <dbReference type="ARBA" id="ARBA00013164"/>
    </source>
</evidence>
<dbReference type="InterPro" id="IPR055416">
    <property type="entry name" value="RBD_LARS1"/>
</dbReference>
<dbReference type="Gene3D" id="3.40.50.620">
    <property type="entry name" value="HUPs"/>
    <property type="match status" value="1"/>
</dbReference>
<evidence type="ECO:0000313" key="17">
    <source>
        <dbReference type="Proteomes" id="UP001177670"/>
    </source>
</evidence>
<dbReference type="AlphaFoldDB" id="A0AA40KYZ9"/>
<dbReference type="FunFam" id="3.40.50.620:FF:000326">
    <property type="entry name" value="Leucine--tRNA ligase, cytoplasmic"/>
    <property type="match status" value="1"/>
</dbReference>
<evidence type="ECO:0000313" key="16">
    <source>
        <dbReference type="EMBL" id="KAK1138096.1"/>
    </source>
</evidence>
<name>A0AA40KYZ9_9HYME</name>
<dbReference type="EMBL" id="JAHYIQ010000001">
    <property type="protein sequence ID" value="KAK1138096.1"/>
    <property type="molecule type" value="Genomic_DNA"/>
</dbReference>
<keyword evidence="3 10" id="KW-0436">Ligase</keyword>
<dbReference type="Pfam" id="PF09334">
    <property type="entry name" value="tRNA-synt_1g"/>
    <property type="match status" value="1"/>
</dbReference>
<evidence type="ECO:0000256" key="4">
    <source>
        <dbReference type="ARBA" id="ARBA00022741"/>
    </source>
</evidence>
<dbReference type="GO" id="GO:0006429">
    <property type="term" value="P:leucyl-tRNA aminoacylation"/>
    <property type="evidence" value="ECO:0007669"/>
    <property type="project" value="InterPro"/>
</dbReference>
<sequence length="1180" mass="135269">MATDRKGTFKVEYLQKIEKDVQEKWASGKVFEIDAPLQPKKNSDEKFLATFPFPYMNGRLHLGHTFSLSKCEFAIRYNRLLGKKVLFPFGFHCTGMPIKACADKLKREVELYGYPPQFPNEEKIEEVVEDIVIKDKSKGTKSKAIAKTATAKYQWQIMQTLGLKDEDIKQFADATYWLDYFPPLAVKDLKSIGVHVDWRRAFITTDANPFFDSFVRWQFQHLKARNKIKYGKRYSIYSPKDGQPCMDHDRSIGEGVGPQEYTLIKMKLRKPYPPSLKSLSDKPVYLVAATLRPETMYGQTNCWVHPDINYIAYTLSNGDVYISTERAARNMAHQGFFEEEGKIPIALKLTGKDILGLSLEAPLTFNKVIYTLPMLTIKENKGTGIVTSVPSDSPDDYAALTDLKKKQALREKYGITDEMVMSYNPIPILEIPDFGNLSAVFLYDKLKIQSQNDTAKLLEAKEMVYLKGFYDGVLLVGPHQGKKIQDVKKLIQTQLINEGKAVVYYEPEKTVISRSNDECVVALCNQWYLDYGEETWKKETTEALNNLNTFHDEVRKNFMACLDWLHEYACSRTYGLGSKLPWDESWLIESLSDSTIYMAYYTVAHLLQGGTFKGDKPNTYNIKAHEMTSEVWDYIFFKDAKFPKTNIKKEALNHMRREFNYWYPVDLRVSGKDLVQNHLTFFIYNHTAIWHKQPELWPKGIRANGHLLLNSAKMSKSEGNFLTLSEAVEKFSADGMRLCLADSGDSIEDANFVESMADAGILRLYNFIEWVKEVLTLKDTFRQGEPSTFNDKVFESEMNLKIQETGESYSKMLYKEALRTGFFELQAARDKYLQLSALDGINWMLIVRFIELQIILLSPICPHVAEHVWTLIGKEDSILNAKWPQVGEMDEILIKSSQYLMDAAHSFRILLKNYLAPKKGPKGKGETSFMEKPTHGTIWIAKTYPPWQSTILTAMKDLYLKNDNKLPENKIIASELGKLQELKKHMKRVMPFVQVMKEKMQLLGLSALNLTLDFDEFKVLQDNIKYLENTLDLENIVIKYTDEAPEKTKEECCPGAPYMNFSTKQGLSVCVINPQKYSGLFRINIKITDADTVEDIISRILKENKVIKNSSSVSLYRYDDPLLGPRSKPTVDNILKGKTQIPSNSVFNVDMENKNVNVNVEGSVHSIGNELIYILQSLEN</sequence>
<feature type="domain" description="Leucine--tRNA ligase RagD-binding" evidence="15">
    <location>
        <begin position="940"/>
        <end position="1013"/>
    </location>
</feature>
<evidence type="ECO:0000256" key="6">
    <source>
        <dbReference type="ARBA" id="ARBA00022917"/>
    </source>
</evidence>
<evidence type="ECO:0000259" key="14">
    <source>
        <dbReference type="Pfam" id="PF22947"/>
    </source>
</evidence>
<dbReference type="InterPro" id="IPR014729">
    <property type="entry name" value="Rossmann-like_a/b/a_fold"/>
</dbReference>
<evidence type="ECO:0000259" key="13">
    <source>
        <dbReference type="Pfam" id="PF09334"/>
    </source>
</evidence>
<accession>A0AA40KYZ9</accession>
<dbReference type="FunFam" id="3.90.740.10:FF:000001">
    <property type="entry name" value="Leucine--tRNA ligase, cytoplasmic"/>
    <property type="match status" value="1"/>
</dbReference>
<evidence type="ECO:0000256" key="1">
    <source>
        <dbReference type="ARBA" id="ARBA00005594"/>
    </source>
</evidence>
<organism evidence="16 17">
    <name type="scientific">Melipona bicolor</name>
    <dbReference type="NCBI Taxonomy" id="60889"/>
    <lineage>
        <taxon>Eukaryota</taxon>
        <taxon>Metazoa</taxon>
        <taxon>Ecdysozoa</taxon>
        <taxon>Arthropoda</taxon>
        <taxon>Hexapoda</taxon>
        <taxon>Insecta</taxon>
        <taxon>Pterygota</taxon>
        <taxon>Neoptera</taxon>
        <taxon>Endopterygota</taxon>
        <taxon>Hymenoptera</taxon>
        <taxon>Apocrita</taxon>
        <taxon>Aculeata</taxon>
        <taxon>Apoidea</taxon>
        <taxon>Anthophila</taxon>
        <taxon>Apidae</taxon>
        <taxon>Melipona</taxon>
    </lineage>
</organism>
<evidence type="ECO:0000256" key="7">
    <source>
        <dbReference type="ARBA" id="ARBA00023146"/>
    </source>
</evidence>
<dbReference type="EC" id="6.1.1.4" evidence="2"/>
<keyword evidence="4 10" id="KW-0547">Nucleotide-binding</keyword>
<keyword evidence="5 10" id="KW-0067">ATP-binding</keyword>
<evidence type="ECO:0000256" key="3">
    <source>
        <dbReference type="ARBA" id="ARBA00022598"/>
    </source>
</evidence>
<dbReference type="InterPro" id="IPR013155">
    <property type="entry name" value="M/V/L/I-tRNA-synth_anticd-bd"/>
</dbReference>
<dbReference type="Proteomes" id="UP001177670">
    <property type="component" value="Unassembled WGS sequence"/>
</dbReference>
<evidence type="ECO:0000256" key="5">
    <source>
        <dbReference type="ARBA" id="ARBA00022840"/>
    </source>
</evidence>
<dbReference type="SUPFAM" id="SSF47323">
    <property type="entry name" value="Anticodon-binding domain of a subclass of class I aminoacyl-tRNA synthetases"/>
    <property type="match status" value="1"/>
</dbReference>
<evidence type="ECO:0000259" key="12">
    <source>
        <dbReference type="Pfam" id="PF08264"/>
    </source>
</evidence>
<reference evidence="16" key="1">
    <citation type="submission" date="2021-10" db="EMBL/GenBank/DDBJ databases">
        <title>Melipona bicolor Genome sequencing and assembly.</title>
        <authorList>
            <person name="Araujo N.S."/>
            <person name="Arias M.C."/>
        </authorList>
    </citation>
    <scope>NUCLEOTIDE SEQUENCE</scope>
    <source>
        <strain evidence="16">USP_2M_L1-L4_2017</strain>
        <tissue evidence="16">Whole body</tissue>
    </source>
</reference>
<evidence type="ECO:0000259" key="11">
    <source>
        <dbReference type="Pfam" id="PF00133"/>
    </source>
</evidence>
<comment type="caution">
    <text evidence="16">The sequence shown here is derived from an EMBL/GenBank/DDBJ whole genome shotgun (WGS) entry which is preliminary data.</text>
</comment>
<feature type="domain" description="Aminoacyl-tRNA synthetase class Ia" evidence="11">
    <location>
        <begin position="21"/>
        <end position="104"/>
    </location>
</feature>
<dbReference type="InterPro" id="IPR001412">
    <property type="entry name" value="aa-tRNA-synth_I_CS"/>
</dbReference>
<dbReference type="Pfam" id="PF08264">
    <property type="entry name" value="Anticodon_1"/>
    <property type="match status" value="1"/>
</dbReference>
<dbReference type="PANTHER" id="PTHR45794">
    <property type="entry name" value="LEUCYL-TRNA SYNTHETASE"/>
    <property type="match status" value="1"/>
</dbReference>
<protein>
    <recommendedName>
        <fullName evidence="2">leucine--tRNA ligase</fullName>
        <ecNumber evidence="2">6.1.1.4</ecNumber>
    </recommendedName>
    <alternativeName>
        <fullName evidence="8">Leucyl-tRNA synthetase</fullName>
    </alternativeName>
</protein>
<dbReference type="InterPro" id="IPR004493">
    <property type="entry name" value="Leu-tRNA-synth_Ia_arc/euk"/>
</dbReference>
<dbReference type="GO" id="GO:0005524">
    <property type="term" value="F:ATP binding"/>
    <property type="evidence" value="ECO:0007669"/>
    <property type="project" value="UniProtKB-KW"/>
</dbReference>
<gene>
    <name evidence="16" type="primary">LARS1</name>
    <name evidence="16" type="ORF">K0M31_002582</name>
</gene>
<feature type="domain" description="Methionyl/Leucyl tRNA synthetase" evidence="13">
    <location>
        <begin position="657"/>
        <end position="755"/>
    </location>
</feature>
<dbReference type="Gene3D" id="1.10.730.10">
    <property type="entry name" value="Isoleucyl-tRNA Synthetase, Domain 1"/>
    <property type="match status" value="1"/>
</dbReference>
<dbReference type="GO" id="GO:0004823">
    <property type="term" value="F:leucine-tRNA ligase activity"/>
    <property type="evidence" value="ECO:0007669"/>
    <property type="project" value="UniProtKB-EC"/>
</dbReference>
<keyword evidence="17" id="KW-1185">Reference proteome</keyword>
<dbReference type="NCBIfam" id="TIGR00395">
    <property type="entry name" value="leuS_arch"/>
    <property type="match status" value="1"/>
</dbReference>
<evidence type="ECO:0000256" key="8">
    <source>
        <dbReference type="ARBA" id="ARBA00030520"/>
    </source>
</evidence>
<dbReference type="FunFam" id="1.10.730.10:FF:000020">
    <property type="entry name" value="Leucine--tRNA ligase cytoplasmic"/>
    <property type="match status" value="1"/>
</dbReference>
<dbReference type="Gene3D" id="3.90.740.10">
    <property type="entry name" value="Valyl/Leucyl/Isoleucyl-tRNA synthetase, editing domain"/>
    <property type="match status" value="1"/>
</dbReference>
<dbReference type="Pfam" id="PF24810">
    <property type="entry name" value="RBD_LARS1"/>
    <property type="match status" value="1"/>
</dbReference>
<feature type="domain" description="Methionyl/Valyl/Leucyl/Isoleucyl-tRNA synthetase anticodon-binding" evidence="12">
    <location>
        <begin position="791"/>
        <end position="906"/>
    </location>
</feature>
<feature type="domain" description="Leucine--tRNA ligase ubiquitin-like" evidence="14">
    <location>
        <begin position="1063"/>
        <end position="1175"/>
    </location>
</feature>
<dbReference type="Pfam" id="PF00133">
    <property type="entry name" value="tRNA-synt_1"/>
    <property type="match status" value="1"/>
</dbReference>
<dbReference type="InterPro" id="IPR054509">
    <property type="entry name" value="LARS1_ULD"/>
</dbReference>
<dbReference type="InterPro" id="IPR002300">
    <property type="entry name" value="aa-tRNA-synth_Ia"/>
</dbReference>
<dbReference type="PANTHER" id="PTHR45794:SF1">
    <property type="entry name" value="LEUCINE--TRNA LIGASE, CYTOPLASMIC"/>
    <property type="match status" value="1"/>
</dbReference>
<evidence type="ECO:0000256" key="9">
    <source>
        <dbReference type="ARBA" id="ARBA00047469"/>
    </source>
</evidence>
<comment type="catalytic activity">
    <reaction evidence="9">
        <text>tRNA(Leu) + L-leucine + ATP = L-leucyl-tRNA(Leu) + AMP + diphosphate</text>
        <dbReference type="Rhea" id="RHEA:11688"/>
        <dbReference type="Rhea" id="RHEA-COMP:9613"/>
        <dbReference type="Rhea" id="RHEA-COMP:9622"/>
        <dbReference type="ChEBI" id="CHEBI:30616"/>
        <dbReference type="ChEBI" id="CHEBI:33019"/>
        <dbReference type="ChEBI" id="CHEBI:57427"/>
        <dbReference type="ChEBI" id="CHEBI:78442"/>
        <dbReference type="ChEBI" id="CHEBI:78494"/>
        <dbReference type="ChEBI" id="CHEBI:456215"/>
        <dbReference type="EC" id="6.1.1.4"/>
    </reaction>
</comment>
<dbReference type="InterPro" id="IPR009008">
    <property type="entry name" value="Val/Leu/Ile-tRNA-synth_edit"/>
</dbReference>
<dbReference type="SUPFAM" id="SSF50677">
    <property type="entry name" value="ValRS/IleRS/LeuRS editing domain"/>
    <property type="match status" value="1"/>
</dbReference>